<accession>A0ACB9FAZ6</accession>
<keyword evidence="2" id="KW-1185">Reference proteome</keyword>
<dbReference type="Proteomes" id="UP001055811">
    <property type="component" value="Linkage Group LG03"/>
</dbReference>
<sequence>MGNPEKGATEVLNQWENEGKKVTKWELCRIVKEMRKYGPYKLALEIYNWMNNRPERFRISSSDAAINSKNPFMVLRFESPKPTFVFYF</sequence>
<reference evidence="1 2" key="2">
    <citation type="journal article" date="2022" name="Mol. Ecol. Resour.">
        <title>The genomes of chicory, endive, great burdock and yacon provide insights into Asteraceae paleo-polyploidization history and plant inulin production.</title>
        <authorList>
            <person name="Fan W."/>
            <person name="Wang S."/>
            <person name="Wang H."/>
            <person name="Wang A."/>
            <person name="Jiang F."/>
            <person name="Liu H."/>
            <person name="Zhao H."/>
            <person name="Xu D."/>
            <person name="Zhang Y."/>
        </authorList>
    </citation>
    <scope>NUCLEOTIDE SEQUENCE [LARGE SCALE GENOMIC DNA]</scope>
    <source>
        <strain evidence="2">cv. Punajuju</strain>
        <tissue evidence="1">Leaves</tissue>
    </source>
</reference>
<proteinExistence type="predicted"/>
<name>A0ACB9FAZ6_CICIN</name>
<comment type="caution">
    <text evidence="1">The sequence shown here is derived from an EMBL/GenBank/DDBJ whole genome shotgun (WGS) entry which is preliminary data.</text>
</comment>
<protein>
    <submittedName>
        <fullName evidence="1">Uncharacterized protein</fullName>
    </submittedName>
</protein>
<organism evidence="1 2">
    <name type="scientific">Cichorium intybus</name>
    <name type="common">Chicory</name>
    <dbReference type="NCBI Taxonomy" id="13427"/>
    <lineage>
        <taxon>Eukaryota</taxon>
        <taxon>Viridiplantae</taxon>
        <taxon>Streptophyta</taxon>
        <taxon>Embryophyta</taxon>
        <taxon>Tracheophyta</taxon>
        <taxon>Spermatophyta</taxon>
        <taxon>Magnoliopsida</taxon>
        <taxon>eudicotyledons</taxon>
        <taxon>Gunneridae</taxon>
        <taxon>Pentapetalae</taxon>
        <taxon>asterids</taxon>
        <taxon>campanulids</taxon>
        <taxon>Asterales</taxon>
        <taxon>Asteraceae</taxon>
        <taxon>Cichorioideae</taxon>
        <taxon>Cichorieae</taxon>
        <taxon>Cichoriinae</taxon>
        <taxon>Cichorium</taxon>
    </lineage>
</organism>
<gene>
    <name evidence="1" type="ORF">L2E82_19212</name>
</gene>
<evidence type="ECO:0000313" key="2">
    <source>
        <dbReference type="Proteomes" id="UP001055811"/>
    </source>
</evidence>
<evidence type="ECO:0000313" key="1">
    <source>
        <dbReference type="EMBL" id="KAI3768489.1"/>
    </source>
</evidence>
<reference evidence="2" key="1">
    <citation type="journal article" date="2022" name="Mol. Ecol. Resour.">
        <title>The genomes of chicory, endive, great burdock and yacon provide insights into Asteraceae palaeo-polyploidization history and plant inulin production.</title>
        <authorList>
            <person name="Fan W."/>
            <person name="Wang S."/>
            <person name="Wang H."/>
            <person name="Wang A."/>
            <person name="Jiang F."/>
            <person name="Liu H."/>
            <person name="Zhao H."/>
            <person name="Xu D."/>
            <person name="Zhang Y."/>
        </authorList>
    </citation>
    <scope>NUCLEOTIDE SEQUENCE [LARGE SCALE GENOMIC DNA]</scope>
    <source>
        <strain evidence="2">cv. Punajuju</strain>
    </source>
</reference>
<dbReference type="EMBL" id="CM042011">
    <property type="protein sequence ID" value="KAI3768489.1"/>
    <property type="molecule type" value="Genomic_DNA"/>
</dbReference>